<dbReference type="GO" id="GO:0008800">
    <property type="term" value="F:beta-lactamase activity"/>
    <property type="evidence" value="ECO:0007669"/>
    <property type="project" value="InterPro"/>
</dbReference>
<dbReference type="Pfam" id="PF13354">
    <property type="entry name" value="Beta-lactamase2"/>
    <property type="match status" value="1"/>
</dbReference>
<dbReference type="Gene3D" id="3.40.710.10">
    <property type="entry name" value="DD-peptidase/beta-lactamase superfamily"/>
    <property type="match status" value="1"/>
</dbReference>
<organism evidence="2 3">
    <name type="scientific">Candidatus Rothia avistercoris</name>
    <dbReference type="NCBI Taxonomy" id="2840479"/>
    <lineage>
        <taxon>Bacteria</taxon>
        <taxon>Bacillati</taxon>
        <taxon>Actinomycetota</taxon>
        <taxon>Actinomycetes</taxon>
        <taxon>Micrococcales</taxon>
        <taxon>Micrococcaceae</taxon>
        <taxon>Rothia</taxon>
    </lineage>
</organism>
<evidence type="ECO:0000313" key="3">
    <source>
        <dbReference type="Proteomes" id="UP000823908"/>
    </source>
</evidence>
<dbReference type="InterPro" id="IPR000871">
    <property type="entry name" value="Beta-lactam_class-A"/>
</dbReference>
<name>A0A9D2UGE6_9MICC</name>
<dbReference type="InterPro" id="IPR045155">
    <property type="entry name" value="Beta-lactam_cat"/>
</dbReference>
<dbReference type="Proteomes" id="UP000823908">
    <property type="component" value="Unassembled WGS sequence"/>
</dbReference>
<dbReference type="PANTHER" id="PTHR35333">
    <property type="entry name" value="BETA-LACTAMASE"/>
    <property type="match status" value="1"/>
</dbReference>
<sequence>MSTANLPETLSGAPASAPVLPRRTVLAGTGLTLALSTLLVACGPAAEQIQPTATGDEHTNEAHDVDINQALDQLEADHGITLSLAVYNHATDSLFLHKGDQWTYEASIVKVPISVTLLRLAAFEERELTDDEKALVEASITYSDNNATIEIYRRFGFDDGESLASAESLNKTYELLDVTETRSAGTWGDNQTWAEDQVRIMRAIVDTVEWVNAADAQFLLEKMVPLDWSQTWGVGSQYGQTVLGELVTDVSVKNGWIQEDTGEWHINSVGVVRTESSTYSIALLSKGFEDQLVGYEVASQAVQAYFDHAG</sequence>
<dbReference type="SUPFAM" id="SSF56601">
    <property type="entry name" value="beta-lactamase/transpeptidase-like"/>
    <property type="match status" value="1"/>
</dbReference>
<keyword evidence="2" id="KW-0378">Hydrolase</keyword>
<comment type="caution">
    <text evidence="2">The sequence shown here is derived from an EMBL/GenBank/DDBJ whole genome shotgun (WGS) entry which is preliminary data.</text>
</comment>
<reference evidence="2" key="1">
    <citation type="journal article" date="2021" name="PeerJ">
        <title>Extensive microbial diversity within the chicken gut microbiome revealed by metagenomics and culture.</title>
        <authorList>
            <person name="Gilroy R."/>
            <person name="Ravi A."/>
            <person name="Getino M."/>
            <person name="Pursley I."/>
            <person name="Horton D.L."/>
            <person name="Alikhan N.F."/>
            <person name="Baker D."/>
            <person name="Gharbi K."/>
            <person name="Hall N."/>
            <person name="Watson M."/>
            <person name="Adriaenssens E.M."/>
            <person name="Foster-Nyarko E."/>
            <person name="Jarju S."/>
            <person name="Secka A."/>
            <person name="Antonio M."/>
            <person name="Oren A."/>
            <person name="Chaudhuri R.R."/>
            <person name="La Ragione R."/>
            <person name="Hildebrand F."/>
            <person name="Pallen M.J."/>
        </authorList>
    </citation>
    <scope>NUCLEOTIDE SEQUENCE</scope>
    <source>
        <strain evidence="2">ChiHjej10B9-4811</strain>
    </source>
</reference>
<protein>
    <submittedName>
        <fullName evidence="2">Serine hydrolase</fullName>
    </submittedName>
</protein>
<dbReference type="AlphaFoldDB" id="A0A9D2UGE6"/>
<evidence type="ECO:0000313" key="2">
    <source>
        <dbReference type="EMBL" id="HJD51958.1"/>
    </source>
</evidence>
<dbReference type="GO" id="GO:0030655">
    <property type="term" value="P:beta-lactam antibiotic catabolic process"/>
    <property type="evidence" value="ECO:0007669"/>
    <property type="project" value="InterPro"/>
</dbReference>
<accession>A0A9D2UGE6</accession>
<dbReference type="PANTHER" id="PTHR35333:SF3">
    <property type="entry name" value="BETA-LACTAMASE-TYPE TRANSPEPTIDASE FOLD CONTAINING PROTEIN"/>
    <property type="match status" value="1"/>
</dbReference>
<dbReference type="EMBL" id="DWUS01000202">
    <property type="protein sequence ID" value="HJD51958.1"/>
    <property type="molecule type" value="Genomic_DNA"/>
</dbReference>
<evidence type="ECO:0000259" key="1">
    <source>
        <dbReference type="Pfam" id="PF13354"/>
    </source>
</evidence>
<reference evidence="2" key="2">
    <citation type="submission" date="2021-04" db="EMBL/GenBank/DDBJ databases">
        <authorList>
            <person name="Gilroy R."/>
        </authorList>
    </citation>
    <scope>NUCLEOTIDE SEQUENCE</scope>
    <source>
        <strain evidence="2">ChiHjej10B9-4811</strain>
    </source>
</reference>
<gene>
    <name evidence="2" type="ORF">H9908_08865</name>
</gene>
<proteinExistence type="predicted"/>
<dbReference type="InterPro" id="IPR012338">
    <property type="entry name" value="Beta-lactam/transpept-like"/>
</dbReference>
<dbReference type="GO" id="GO:0046677">
    <property type="term" value="P:response to antibiotic"/>
    <property type="evidence" value="ECO:0007669"/>
    <property type="project" value="InterPro"/>
</dbReference>
<feature type="domain" description="Beta-lactamase class A catalytic" evidence="1">
    <location>
        <begin position="134"/>
        <end position="281"/>
    </location>
</feature>